<organism evidence="3 4">
    <name type="scientific">Microbulbifer echini</name>
    <dbReference type="NCBI Taxonomy" id="1529067"/>
    <lineage>
        <taxon>Bacteria</taxon>
        <taxon>Pseudomonadati</taxon>
        <taxon>Pseudomonadota</taxon>
        <taxon>Gammaproteobacteria</taxon>
        <taxon>Cellvibrionales</taxon>
        <taxon>Microbulbiferaceae</taxon>
        <taxon>Microbulbifer</taxon>
    </lineage>
</organism>
<evidence type="ECO:0000259" key="1">
    <source>
        <dbReference type="Pfam" id="PF02518"/>
    </source>
</evidence>
<dbReference type="Pfam" id="PF06580">
    <property type="entry name" value="His_kinase"/>
    <property type="match status" value="1"/>
</dbReference>
<feature type="domain" description="Signal transduction histidine kinase internal region" evidence="2">
    <location>
        <begin position="1"/>
        <end position="76"/>
    </location>
</feature>
<keyword evidence="3" id="KW-0418">Kinase</keyword>
<name>A0ABV4NSL1_9GAMM</name>
<dbReference type="GO" id="GO:0004673">
    <property type="term" value="F:protein histidine kinase activity"/>
    <property type="evidence" value="ECO:0007669"/>
    <property type="project" value="UniProtKB-EC"/>
</dbReference>
<dbReference type="RefSeq" id="WP_371844751.1">
    <property type="nucleotide sequence ID" value="NZ_JBGMEL010000023.1"/>
</dbReference>
<dbReference type="Proteomes" id="UP001569414">
    <property type="component" value="Unassembled WGS sequence"/>
</dbReference>
<keyword evidence="3" id="KW-0808">Transferase</keyword>
<comment type="caution">
    <text evidence="3">The sequence shown here is derived from an EMBL/GenBank/DDBJ whole genome shotgun (WGS) entry which is preliminary data.</text>
</comment>
<dbReference type="EC" id="2.7.13.3" evidence="3"/>
<dbReference type="EMBL" id="JBGMEL010000023">
    <property type="protein sequence ID" value="MFA0792373.1"/>
    <property type="molecule type" value="Genomic_DNA"/>
</dbReference>
<evidence type="ECO:0000259" key="2">
    <source>
        <dbReference type="Pfam" id="PF06580"/>
    </source>
</evidence>
<dbReference type="SUPFAM" id="SSF55874">
    <property type="entry name" value="ATPase domain of HSP90 chaperone/DNA topoisomerase II/histidine kinase"/>
    <property type="match status" value="1"/>
</dbReference>
<dbReference type="InterPro" id="IPR003594">
    <property type="entry name" value="HATPase_dom"/>
</dbReference>
<accession>A0ABV4NSL1</accession>
<feature type="domain" description="Histidine kinase/HSP90-like ATPase" evidence="1">
    <location>
        <begin position="96"/>
        <end position="192"/>
    </location>
</feature>
<protein>
    <submittedName>
        <fullName evidence="3">Sensor histidine kinase</fullName>
        <ecNumber evidence="3">2.7.13.3</ecNumber>
    </submittedName>
</protein>
<keyword evidence="4" id="KW-1185">Reference proteome</keyword>
<evidence type="ECO:0000313" key="3">
    <source>
        <dbReference type="EMBL" id="MFA0792373.1"/>
    </source>
</evidence>
<dbReference type="Pfam" id="PF02518">
    <property type="entry name" value="HATPase_c"/>
    <property type="match status" value="1"/>
</dbReference>
<dbReference type="PANTHER" id="PTHR34220:SF9">
    <property type="entry name" value="SIGNAL TRANSDUCTION HISTIDINE KINASE INTERNAL REGION DOMAIN-CONTAINING PROTEIN"/>
    <property type="match status" value="1"/>
</dbReference>
<reference evidence="3 4" key="1">
    <citation type="submission" date="2024-08" db="EMBL/GenBank/DDBJ databases">
        <authorList>
            <person name="Ishaq N."/>
        </authorList>
    </citation>
    <scope>NUCLEOTIDE SEQUENCE [LARGE SCALE GENOMIC DNA]</scope>
    <source>
        <strain evidence="3 4">JCM 30400</strain>
    </source>
</reference>
<sequence length="194" mass="21814">MLQSQIEPHFLFNTLANLKMLIRHDPQKAELLLDNFSDLLRFSLNKSRSDHVSLKDEFSSLESYLAIQQIRLGERLQYRIEIAKEINLTSVVPPLLVQPLVENAIFHGIEPSSKCGLVFLKVAREEGQWVIEVEDNGIGLQSDTNRPKLGTHNGLALKSIKERLAALYQGKGKLQISNNKLGGVTARLEFPCAQ</sequence>
<gene>
    <name evidence="3" type="ORF">ACCI51_17685</name>
</gene>
<evidence type="ECO:0000313" key="4">
    <source>
        <dbReference type="Proteomes" id="UP001569414"/>
    </source>
</evidence>
<dbReference type="InterPro" id="IPR036890">
    <property type="entry name" value="HATPase_C_sf"/>
</dbReference>
<dbReference type="InterPro" id="IPR050640">
    <property type="entry name" value="Bact_2-comp_sensor_kinase"/>
</dbReference>
<dbReference type="InterPro" id="IPR010559">
    <property type="entry name" value="Sig_transdc_His_kin_internal"/>
</dbReference>
<dbReference type="Gene3D" id="3.30.565.10">
    <property type="entry name" value="Histidine kinase-like ATPase, C-terminal domain"/>
    <property type="match status" value="1"/>
</dbReference>
<proteinExistence type="predicted"/>
<dbReference type="PANTHER" id="PTHR34220">
    <property type="entry name" value="SENSOR HISTIDINE KINASE YPDA"/>
    <property type="match status" value="1"/>
</dbReference>